<feature type="binding site" evidence="7">
    <location>
        <position position="137"/>
    </location>
    <ligand>
        <name>substrate</name>
    </ligand>
</feature>
<feature type="binding site" evidence="8">
    <location>
        <position position="126"/>
    </location>
    <ligand>
        <name>Zn(2+)</name>
        <dbReference type="ChEBI" id="CHEBI:29105"/>
    </ligand>
</feature>
<feature type="domain" description="Amidohydrolase-related" evidence="9">
    <location>
        <begin position="52"/>
        <end position="372"/>
    </location>
</feature>
<dbReference type="OrthoDB" id="9776488at2"/>
<dbReference type="InterPro" id="IPR006680">
    <property type="entry name" value="Amidohydro-rel"/>
</dbReference>
<dbReference type="PANTHER" id="PTHR11113">
    <property type="entry name" value="N-ACETYLGLUCOSAMINE-6-PHOSPHATE DEACETYLASE"/>
    <property type="match status" value="1"/>
</dbReference>
<dbReference type="PANTHER" id="PTHR11113:SF14">
    <property type="entry name" value="N-ACETYLGLUCOSAMINE-6-PHOSPHATE DEACETYLASE"/>
    <property type="match status" value="1"/>
</dbReference>
<keyword evidence="4 5" id="KW-0119">Carbohydrate metabolism</keyword>
<dbReference type="Gene3D" id="3.20.20.140">
    <property type="entry name" value="Metal-dependent hydrolases"/>
    <property type="match status" value="1"/>
</dbReference>
<evidence type="ECO:0000259" key="9">
    <source>
        <dbReference type="Pfam" id="PF01979"/>
    </source>
</evidence>
<sequence length="379" mass="41717">MKILIKNGILIIDGYKRIDNGAVLVEDNTITGIFKDYHDIDYDKVIDAKGNYIIPGLIETHTHGIIGYDFNTCQNQDMMKISDALIEEGVTCFMASLTCETHSYMLELLNRYESCDVSNLLGIHIEGPFLNKNNCGVMKEDCIQDPQLEIFNDYLKHSHKIKAMTIAPELPNALSLITYGNNKGIVMNVGHSSASASQVVQAQQYGAKGITHLYNAMGQHLHRDPGVVTGAMISDLFCELIVDGFHIHEDVIKATYKSIGSKRIVLICDANPCKGLADGIYHFSGKEIEIIDGKARVKATGRIAGSTIKLNQACQNMMRICGCSIDDVVLMASTNPAQLYNLPKGKLEVGYDGDIIVVNHHFDVLAVVNNGHIKKDMLS</sequence>
<dbReference type="GO" id="GO:0006046">
    <property type="term" value="P:N-acetylglucosamine catabolic process"/>
    <property type="evidence" value="ECO:0007669"/>
    <property type="project" value="TreeGrafter"/>
</dbReference>
<evidence type="ECO:0000256" key="7">
    <source>
        <dbReference type="PIRSR" id="PIRSR038994-2"/>
    </source>
</evidence>
<evidence type="ECO:0000256" key="3">
    <source>
        <dbReference type="ARBA" id="ARBA00022801"/>
    </source>
</evidence>
<dbReference type="STRING" id="100884.GCA_000269565_02121"/>
<dbReference type="Pfam" id="PF01979">
    <property type="entry name" value="Amidohydro_1"/>
    <property type="match status" value="1"/>
</dbReference>
<dbReference type="InterPro" id="IPR011059">
    <property type="entry name" value="Metal-dep_hydrolase_composite"/>
</dbReference>
<dbReference type="eggNOG" id="COG1820">
    <property type="taxonomic scope" value="Bacteria"/>
</dbReference>
<reference evidence="10 11" key="1">
    <citation type="submission" date="2010-12" db="EMBL/GenBank/DDBJ databases">
        <title>The Genome Sequence of Coprobacillus sp. strain 29_1.</title>
        <authorList>
            <consortium name="The Broad Institute Genome Sequencing Platform"/>
            <person name="Earl A."/>
            <person name="Ward D."/>
            <person name="Feldgarden M."/>
            <person name="Gevers D."/>
            <person name="Daigneault M."/>
            <person name="Sibley C.D."/>
            <person name="White A."/>
            <person name="Strauss J."/>
            <person name="Allen-Vercoe E."/>
            <person name="Young S.K."/>
            <person name="Zeng Q."/>
            <person name="Gargeya S."/>
            <person name="Fitzgerald M."/>
            <person name="Haas B."/>
            <person name="Abouelleil A."/>
            <person name="Alvarado L."/>
            <person name="Arachchi H.M."/>
            <person name="Berlin A."/>
            <person name="Brown A."/>
            <person name="Chapman S.B."/>
            <person name="Chen Z."/>
            <person name="Dunbar C."/>
            <person name="Freedman E."/>
            <person name="Gearin G."/>
            <person name="Gellesch M."/>
            <person name="Goldberg J."/>
            <person name="Griggs A."/>
            <person name="Gujja S."/>
            <person name="Heilman E."/>
            <person name="Heiman D."/>
            <person name="Howarth C."/>
            <person name="Larson L."/>
            <person name="Lui A."/>
            <person name="MacDonald P.J.P."/>
            <person name="Mehta T."/>
            <person name="Montmayeur A."/>
            <person name="Murphy C."/>
            <person name="Neiman D."/>
            <person name="Pearson M."/>
            <person name="Priest M."/>
            <person name="Roberts A."/>
            <person name="Saif S."/>
            <person name="Shea T."/>
            <person name="Shenoy N."/>
            <person name="Sisk P."/>
            <person name="Stolte C."/>
            <person name="Sykes S."/>
            <person name="White J."/>
            <person name="Yandava C."/>
            <person name="Nusbaum C."/>
            <person name="Birren B."/>
        </authorList>
    </citation>
    <scope>NUCLEOTIDE SEQUENCE [LARGE SCALE GENOMIC DNA]</scope>
    <source>
        <strain evidence="10 11">29_1</strain>
    </source>
</reference>
<dbReference type="InterPro" id="IPR032466">
    <property type="entry name" value="Metal_Hydrolase"/>
</dbReference>
<evidence type="ECO:0000256" key="1">
    <source>
        <dbReference type="ARBA" id="ARBA00010716"/>
    </source>
</evidence>
<accession>E7GB80</accession>
<dbReference type="GO" id="GO:0008448">
    <property type="term" value="F:N-acetylglucosamine-6-phosphate deacetylase activity"/>
    <property type="evidence" value="ECO:0007669"/>
    <property type="project" value="InterPro"/>
</dbReference>
<feature type="binding site" evidence="8">
    <location>
        <position position="212"/>
    </location>
    <ligand>
        <name>Zn(2+)</name>
        <dbReference type="ChEBI" id="CHEBI:29105"/>
    </ligand>
</feature>
<evidence type="ECO:0000256" key="8">
    <source>
        <dbReference type="PIRSR" id="PIRSR038994-3"/>
    </source>
</evidence>
<dbReference type="NCBIfam" id="TIGR00221">
    <property type="entry name" value="nagA"/>
    <property type="match status" value="1"/>
</dbReference>
<dbReference type="HOGENOM" id="CLU_032482_2_1_9"/>
<dbReference type="Proteomes" id="UP000003157">
    <property type="component" value="Unassembled WGS sequence"/>
</dbReference>
<proteinExistence type="inferred from homology"/>
<name>E7GB80_9FIRM</name>
<dbReference type="GO" id="GO:0046872">
    <property type="term" value="F:metal ion binding"/>
    <property type="evidence" value="ECO:0007669"/>
    <property type="project" value="UniProtKB-KW"/>
</dbReference>
<dbReference type="AlphaFoldDB" id="E7GB80"/>
<organism evidence="10 11">
    <name type="scientific">Coprobacillus cateniformis</name>
    <dbReference type="NCBI Taxonomy" id="100884"/>
    <lineage>
        <taxon>Bacteria</taxon>
        <taxon>Bacillati</taxon>
        <taxon>Bacillota</taxon>
        <taxon>Erysipelotrichia</taxon>
        <taxon>Erysipelotrichales</taxon>
        <taxon>Coprobacillaceae</taxon>
        <taxon>Coprobacillus</taxon>
    </lineage>
</organism>
<feature type="binding site" evidence="8">
    <location>
        <position position="191"/>
    </location>
    <ligand>
        <name>Zn(2+)</name>
        <dbReference type="ChEBI" id="CHEBI:29105"/>
    </ligand>
</feature>
<evidence type="ECO:0000313" key="10">
    <source>
        <dbReference type="EMBL" id="EFW04615.1"/>
    </source>
</evidence>
<dbReference type="SUPFAM" id="SSF51338">
    <property type="entry name" value="Composite domain of metallo-dependent hydrolases"/>
    <property type="match status" value="1"/>
</dbReference>
<feature type="binding site" evidence="7">
    <location>
        <begin position="215"/>
        <end position="216"/>
    </location>
    <ligand>
        <name>substrate</name>
    </ligand>
</feature>
<dbReference type="EMBL" id="ADKX01000034">
    <property type="protein sequence ID" value="EFW04615.1"/>
    <property type="molecule type" value="Genomic_DNA"/>
</dbReference>
<evidence type="ECO:0000256" key="2">
    <source>
        <dbReference type="ARBA" id="ARBA00022723"/>
    </source>
</evidence>
<protein>
    <submittedName>
        <fullName evidence="10">N-acetylglucosamine-6-phosphate deacetylase</fullName>
    </submittedName>
</protein>
<dbReference type="GeneID" id="78229960"/>
<feature type="active site" description="Proton donor/acceptor" evidence="6">
    <location>
        <position position="269"/>
    </location>
</feature>
<keyword evidence="3 5" id="KW-0378">Hydrolase</keyword>
<evidence type="ECO:0000256" key="4">
    <source>
        <dbReference type="ARBA" id="ARBA00023277"/>
    </source>
</evidence>
<comment type="caution">
    <text evidence="10">The sequence shown here is derived from an EMBL/GenBank/DDBJ whole genome shotgun (WGS) entry which is preliminary data.</text>
</comment>
<gene>
    <name evidence="10" type="ORF">HMPREF9488_02021</name>
</gene>
<dbReference type="Gene3D" id="2.30.40.10">
    <property type="entry name" value="Urease, subunit C, domain 1"/>
    <property type="match status" value="1"/>
</dbReference>
<dbReference type="PIRSF" id="PIRSF038994">
    <property type="entry name" value="NagA"/>
    <property type="match status" value="1"/>
</dbReference>
<evidence type="ECO:0000256" key="5">
    <source>
        <dbReference type="PIRNR" id="PIRNR038994"/>
    </source>
</evidence>
<evidence type="ECO:0000256" key="6">
    <source>
        <dbReference type="PIRSR" id="PIRSR038994-1"/>
    </source>
</evidence>
<feature type="binding site" evidence="7">
    <location>
        <position position="223"/>
    </location>
    <ligand>
        <name>substrate</name>
    </ligand>
</feature>
<keyword evidence="11" id="KW-1185">Reference proteome</keyword>
<evidence type="ECO:0000313" key="11">
    <source>
        <dbReference type="Proteomes" id="UP000003157"/>
    </source>
</evidence>
<dbReference type="SUPFAM" id="SSF51556">
    <property type="entry name" value="Metallo-dependent hydrolases"/>
    <property type="match status" value="1"/>
</dbReference>
<comment type="similarity">
    <text evidence="1 5">Belongs to the metallo-dependent hydrolases superfamily. NagA family.</text>
</comment>
<dbReference type="RefSeq" id="WP_008789121.1">
    <property type="nucleotide sequence ID" value="NZ_AKCB01000001.1"/>
</dbReference>
<keyword evidence="2 8" id="KW-0479">Metal-binding</keyword>
<feature type="binding site" evidence="7">
    <location>
        <position position="246"/>
    </location>
    <ligand>
        <name>substrate</name>
    </ligand>
</feature>
<dbReference type="InterPro" id="IPR003764">
    <property type="entry name" value="GlcNAc_6-P_deAcase"/>
</dbReference>
<comment type="cofactor">
    <cofactor evidence="8">
        <name>a divalent metal cation</name>
        <dbReference type="ChEBI" id="CHEBI:60240"/>
    </cofactor>
    <text evidence="8">Binds 1 divalent metal cation per subunit.</text>
</comment>
<feature type="binding site" evidence="7">
    <location>
        <begin position="303"/>
        <end position="305"/>
    </location>
    <ligand>
        <name>substrate</name>
    </ligand>
</feature>